<dbReference type="PANTHER" id="PTHR43792">
    <property type="entry name" value="GNAT FAMILY, PUTATIVE (AFU_ORTHOLOGUE AFUA_3G00765)-RELATED-RELATED"/>
    <property type="match status" value="1"/>
</dbReference>
<dbReference type="InterPro" id="IPR000182">
    <property type="entry name" value="GNAT_dom"/>
</dbReference>
<sequence length="158" mass="17974">MFYINGGRPTSREEIETDQLPAFLAYYESSDRYGFWAAIEKTTGDFVGWFHFRPEPGHPDDEPELGYRLRKASWGLGYATEGSRALIDRGFREAGVARVVASTMVVNIGSWSVMEKCGMTRIREFRQDWPYPIPGDEFGDVEYAVTKSAWLSSNPHFG</sequence>
<dbReference type="PANTHER" id="PTHR43792:SF16">
    <property type="entry name" value="N-ACETYLTRANSFERASE DOMAIN-CONTAINING PROTEIN"/>
    <property type="match status" value="1"/>
</dbReference>
<accession>A0A1H0KXY1</accession>
<evidence type="ECO:0000313" key="2">
    <source>
        <dbReference type="EMBL" id="SDO60884.1"/>
    </source>
</evidence>
<organism evidence="2 3">
    <name type="scientific">Nakamurella panacisegetis</name>
    <dbReference type="NCBI Taxonomy" id="1090615"/>
    <lineage>
        <taxon>Bacteria</taxon>
        <taxon>Bacillati</taxon>
        <taxon>Actinomycetota</taxon>
        <taxon>Actinomycetes</taxon>
        <taxon>Nakamurellales</taxon>
        <taxon>Nakamurellaceae</taxon>
        <taxon>Nakamurella</taxon>
    </lineage>
</organism>
<dbReference type="EMBL" id="LT629710">
    <property type="protein sequence ID" value="SDO60884.1"/>
    <property type="molecule type" value="Genomic_DNA"/>
</dbReference>
<dbReference type="Gene3D" id="3.40.630.30">
    <property type="match status" value="1"/>
</dbReference>
<keyword evidence="2" id="KW-0808">Transferase</keyword>
<evidence type="ECO:0000313" key="3">
    <source>
        <dbReference type="Proteomes" id="UP000198741"/>
    </source>
</evidence>
<evidence type="ECO:0000259" key="1">
    <source>
        <dbReference type="PROSITE" id="PS51186"/>
    </source>
</evidence>
<dbReference type="Proteomes" id="UP000198741">
    <property type="component" value="Chromosome I"/>
</dbReference>
<dbReference type="InterPro" id="IPR051531">
    <property type="entry name" value="N-acetyltransferase"/>
</dbReference>
<dbReference type="STRING" id="1090615.SAMN04515671_1475"/>
<dbReference type="AlphaFoldDB" id="A0A1H0KXY1"/>
<name>A0A1H0KXY1_9ACTN</name>
<dbReference type="SUPFAM" id="SSF55729">
    <property type="entry name" value="Acyl-CoA N-acyltransferases (Nat)"/>
    <property type="match status" value="1"/>
</dbReference>
<reference evidence="2 3" key="1">
    <citation type="submission" date="2016-10" db="EMBL/GenBank/DDBJ databases">
        <authorList>
            <person name="de Groot N.N."/>
        </authorList>
    </citation>
    <scope>NUCLEOTIDE SEQUENCE [LARGE SCALE GENOMIC DNA]</scope>
    <source>
        <strain evidence="3">P4-7,KCTC 19426,CECT 7604</strain>
    </source>
</reference>
<protein>
    <submittedName>
        <fullName evidence="2">Protein N-acetyltransferase, RimJ/RimL family</fullName>
    </submittedName>
</protein>
<dbReference type="PROSITE" id="PS51186">
    <property type="entry name" value="GNAT"/>
    <property type="match status" value="1"/>
</dbReference>
<dbReference type="InterPro" id="IPR016181">
    <property type="entry name" value="Acyl_CoA_acyltransferase"/>
</dbReference>
<dbReference type="GO" id="GO:0016747">
    <property type="term" value="F:acyltransferase activity, transferring groups other than amino-acyl groups"/>
    <property type="evidence" value="ECO:0007669"/>
    <property type="project" value="InterPro"/>
</dbReference>
<keyword evidence="3" id="KW-1185">Reference proteome</keyword>
<gene>
    <name evidence="2" type="ORF">SAMN04515671_1475</name>
</gene>
<dbReference type="Pfam" id="PF13302">
    <property type="entry name" value="Acetyltransf_3"/>
    <property type="match status" value="1"/>
</dbReference>
<feature type="domain" description="N-acetyltransferase" evidence="1">
    <location>
        <begin position="1"/>
        <end position="148"/>
    </location>
</feature>
<proteinExistence type="predicted"/>